<gene>
    <name evidence="2" type="ORF">GGX14DRAFT_570268</name>
</gene>
<proteinExistence type="predicted"/>
<accession>A0AAD6Y5T4</accession>
<comment type="caution">
    <text evidence="2">The sequence shown here is derived from an EMBL/GenBank/DDBJ whole genome shotgun (WGS) entry which is preliminary data.</text>
</comment>
<feature type="region of interest" description="Disordered" evidence="1">
    <location>
        <begin position="1"/>
        <end position="25"/>
    </location>
</feature>
<dbReference type="AlphaFoldDB" id="A0AAD6Y5T4"/>
<dbReference type="Proteomes" id="UP001219525">
    <property type="component" value="Unassembled WGS sequence"/>
</dbReference>
<name>A0AAD6Y5T4_9AGAR</name>
<reference evidence="2" key="1">
    <citation type="submission" date="2023-03" db="EMBL/GenBank/DDBJ databases">
        <title>Massive genome expansion in bonnet fungi (Mycena s.s.) driven by repeated elements and novel gene families across ecological guilds.</title>
        <authorList>
            <consortium name="Lawrence Berkeley National Laboratory"/>
            <person name="Harder C.B."/>
            <person name="Miyauchi S."/>
            <person name="Viragh M."/>
            <person name="Kuo A."/>
            <person name="Thoen E."/>
            <person name="Andreopoulos B."/>
            <person name="Lu D."/>
            <person name="Skrede I."/>
            <person name="Drula E."/>
            <person name="Henrissat B."/>
            <person name="Morin E."/>
            <person name="Kohler A."/>
            <person name="Barry K."/>
            <person name="LaButti K."/>
            <person name="Morin E."/>
            <person name="Salamov A."/>
            <person name="Lipzen A."/>
            <person name="Mereny Z."/>
            <person name="Hegedus B."/>
            <person name="Baldrian P."/>
            <person name="Stursova M."/>
            <person name="Weitz H."/>
            <person name="Taylor A."/>
            <person name="Grigoriev I.V."/>
            <person name="Nagy L.G."/>
            <person name="Martin F."/>
            <person name="Kauserud H."/>
        </authorList>
    </citation>
    <scope>NUCLEOTIDE SEQUENCE</scope>
    <source>
        <strain evidence="2">9144</strain>
    </source>
</reference>
<sequence>MKALAPLHEADKIRRQHRKDGAQRAADHRRLSLELRLLRAWTLIWTETRAFQGNFHRAHNPLAQTCADDSTSRYSTTHIADSPTIASYSMLPQALLVPIRPTRSIVPHSRRPCQWAPYLDRPDFEWAESIYLRSPDEIKAQLKGIHGSWNPYGTAITIKTYNEFQALLEKSWKYIFESEEFTETIDGEERKFTAYFRDP</sequence>
<organism evidence="2 3">
    <name type="scientific">Mycena pura</name>
    <dbReference type="NCBI Taxonomy" id="153505"/>
    <lineage>
        <taxon>Eukaryota</taxon>
        <taxon>Fungi</taxon>
        <taxon>Dikarya</taxon>
        <taxon>Basidiomycota</taxon>
        <taxon>Agaricomycotina</taxon>
        <taxon>Agaricomycetes</taxon>
        <taxon>Agaricomycetidae</taxon>
        <taxon>Agaricales</taxon>
        <taxon>Marasmiineae</taxon>
        <taxon>Mycenaceae</taxon>
        <taxon>Mycena</taxon>
    </lineage>
</organism>
<protein>
    <submittedName>
        <fullName evidence="2">Uncharacterized protein</fullName>
    </submittedName>
</protein>
<keyword evidence="3" id="KW-1185">Reference proteome</keyword>
<dbReference type="EMBL" id="JARJCW010000052">
    <property type="protein sequence ID" value="KAJ7203004.1"/>
    <property type="molecule type" value="Genomic_DNA"/>
</dbReference>
<feature type="compositionally biased region" description="Basic and acidic residues" evidence="1">
    <location>
        <begin position="8"/>
        <end position="25"/>
    </location>
</feature>
<evidence type="ECO:0000313" key="2">
    <source>
        <dbReference type="EMBL" id="KAJ7203004.1"/>
    </source>
</evidence>
<evidence type="ECO:0000256" key="1">
    <source>
        <dbReference type="SAM" id="MobiDB-lite"/>
    </source>
</evidence>
<evidence type="ECO:0000313" key="3">
    <source>
        <dbReference type="Proteomes" id="UP001219525"/>
    </source>
</evidence>